<comment type="similarity">
    <text evidence="1">Belongs to the DnaB/DnaD family.</text>
</comment>
<dbReference type="InterPro" id="IPR006343">
    <property type="entry name" value="DnaB/C_C"/>
</dbReference>
<dbReference type="Pfam" id="PF07261">
    <property type="entry name" value="DnaB_2"/>
    <property type="match status" value="1"/>
</dbReference>
<reference evidence="3" key="1">
    <citation type="journal article" date="2014" name="Int. J. Syst. Evol. Microbiol.">
        <title>Complete genome sequence of Corynebacterium casei LMG S-19264T (=DSM 44701T), isolated from a smear-ripened cheese.</title>
        <authorList>
            <consortium name="US DOE Joint Genome Institute (JGI-PGF)"/>
            <person name="Walter F."/>
            <person name="Albersmeier A."/>
            <person name="Kalinowski J."/>
            <person name="Ruckert C."/>
        </authorList>
    </citation>
    <scope>NUCLEOTIDE SEQUENCE</scope>
    <source>
        <strain evidence="3">CGMCC 1.12754</strain>
    </source>
</reference>
<evidence type="ECO:0000256" key="1">
    <source>
        <dbReference type="ARBA" id="ARBA00093462"/>
    </source>
</evidence>
<evidence type="ECO:0000259" key="2">
    <source>
        <dbReference type="Pfam" id="PF07261"/>
    </source>
</evidence>
<dbReference type="AlphaFoldDB" id="A0A917HHQ5"/>
<sequence length="340" mass="38270">MNYLKEMKAFYNRIIFNPLSGSAVALWHTLMHFNNLSGWQERFTVTNIMLMETSGVKGGSFSRAREDLIENGFIMVEPQSGSQSPIYQMISQVYVFDQTGAAVKPVDDKVSKADDSVDNNVDRNAGDSLADNVVNNPADNAVPLYKVNNKQEKKQKDKQTKTIHKQQKAFSSSAISFFENNFGKANSFTAKEITGWVNDAGEGLVLHAMKRALELDRKSWGYVKWILNDWLKNGLHTVEAVNAEDLDNRSQLRNRGYQHKREVVPDWFTERKQAMSKLEKGQSNPMDPEATAAEEKEIAELLAEFKKGSQSGTRGLTPCPAHPGLFNAGKIYTYESSRIF</sequence>
<dbReference type="PANTHER" id="PTHR37293">
    <property type="entry name" value="PHAGE REPLICATION PROTEIN-RELATED"/>
    <property type="match status" value="1"/>
</dbReference>
<protein>
    <recommendedName>
        <fullName evidence="2">DnaB/C C-terminal domain-containing protein</fullName>
    </recommendedName>
</protein>
<feature type="domain" description="DnaB/C C-terminal" evidence="2">
    <location>
        <begin position="175"/>
        <end position="244"/>
    </location>
</feature>
<dbReference type="InterPro" id="IPR053162">
    <property type="entry name" value="DnaD"/>
</dbReference>
<dbReference type="Gene3D" id="1.10.10.630">
    <property type="entry name" value="DnaD domain-like"/>
    <property type="match status" value="1"/>
</dbReference>
<keyword evidence="4" id="KW-1185">Reference proteome</keyword>
<dbReference type="SUPFAM" id="SSF158499">
    <property type="entry name" value="DnaD domain-like"/>
    <property type="match status" value="1"/>
</dbReference>
<dbReference type="PANTHER" id="PTHR37293:SF9">
    <property type="entry name" value="PHI ETA ORF 22-LIKE PROTEIN"/>
    <property type="match status" value="1"/>
</dbReference>
<comment type="caution">
    <text evidence="3">The sequence shown here is derived from an EMBL/GenBank/DDBJ whole genome shotgun (WGS) entry which is preliminary data.</text>
</comment>
<reference evidence="3" key="2">
    <citation type="submission" date="2020-09" db="EMBL/GenBank/DDBJ databases">
        <authorList>
            <person name="Sun Q."/>
            <person name="Zhou Y."/>
        </authorList>
    </citation>
    <scope>NUCLEOTIDE SEQUENCE</scope>
    <source>
        <strain evidence="3">CGMCC 1.12754</strain>
    </source>
</reference>
<evidence type="ECO:0000313" key="4">
    <source>
        <dbReference type="Proteomes" id="UP000622860"/>
    </source>
</evidence>
<gene>
    <name evidence="3" type="ORF">GCM10011398_24640</name>
</gene>
<dbReference type="NCBIfam" id="TIGR01446">
    <property type="entry name" value="DnaD_dom"/>
    <property type="match status" value="1"/>
</dbReference>
<proteinExistence type="inferred from homology"/>
<dbReference type="RefSeq" id="WP_188455687.1">
    <property type="nucleotide sequence ID" value="NZ_BMFR01000010.1"/>
</dbReference>
<dbReference type="InterPro" id="IPR034829">
    <property type="entry name" value="DnaD-like_sf"/>
</dbReference>
<dbReference type="EMBL" id="BMFR01000010">
    <property type="protein sequence ID" value="GGG78467.1"/>
    <property type="molecule type" value="Genomic_DNA"/>
</dbReference>
<evidence type="ECO:0000313" key="3">
    <source>
        <dbReference type="EMBL" id="GGG78467.1"/>
    </source>
</evidence>
<dbReference type="Proteomes" id="UP000622860">
    <property type="component" value="Unassembled WGS sequence"/>
</dbReference>
<accession>A0A917HHQ5</accession>
<name>A0A917HHQ5_9BACI</name>
<organism evidence="3 4">
    <name type="scientific">Virgibacillus oceani</name>
    <dbReference type="NCBI Taxonomy" id="1479511"/>
    <lineage>
        <taxon>Bacteria</taxon>
        <taxon>Bacillati</taxon>
        <taxon>Bacillota</taxon>
        <taxon>Bacilli</taxon>
        <taxon>Bacillales</taxon>
        <taxon>Bacillaceae</taxon>
        <taxon>Virgibacillus</taxon>
    </lineage>
</organism>